<evidence type="ECO:0000256" key="7">
    <source>
        <dbReference type="ARBA" id="ARBA00023264"/>
    </source>
</evidence>
<comment type="caution">
    <text evidence="10">The sequence shown here is derived from an EMBL/GenBank/DDBJ whole genome shotgun (WGS) entry which is preliminary data.</text>
</comment>
<evidence type="ECO:0000256" key="1">
    <source>
        <dbReference type="ARBA" id="ARBA00004141"/>
    </source>
</evidence>
<protein>
    <submittedName>
        <fullName evidence="10">Phosphatidylinositol synthase (PIS)</fullName>
    </submittedName>
</protein>
<keyword evidence="4 8" id="KW-1133">Transmembrane helix</keyword>
<dbReference type="PANTHER" id="PTHR15362:SF4">
    <property type="entry name" value="CDP-DIACYLGLYCEROL--INOSITOL 3-PHOSPHATIDYLTRANSFERASE"/>
    <property type="match status" value="1"/>
</dbReference>
<comment type="subcellular location">
    <subcellularLocation>
        <location evidence="1">Membrane</location>
        <topology evidence="1">Multi-pass membrane protein</topology>
    </subcellularLocation>
</comment>
<dbReference type="GO" id="GO:0016020">
    <property type="term" value="C:membrane"/>
    <property type="evidence" value="ECO:0007669"/>
    <property type="project" value="UniProtKB-SubCell"/>
</dbReference>
<dbReference type="Pfam" id="PF07092">
    <property type="entry name" value="TMEM106"/>
    <property type="match status" value="1"/>
</dbReference>
<dbReference type="Proteomes" id="UP000241769">
    <property type="component" value="Unassembled WGS sequence"/>
</dbReference>
<keyword evidence="2" id="KW-0808">Transferase</keyword>
<keyword evidence="6 8" id="KW-0472">Membrane</keyword>
<reference evidence="10 11" key="1">
    <citation type="journal article" date="2018" name="Genome Biol. Evol.">
        <title>Multiple Roots of Fruiting Body Formation in Amoebozoa.</title>
        <authorList>
            <person name="Hillmann F."/>
            <person name="Forbes G."/>
            <person name="Novohradska S."/>
            <person name="Ferling I."/>
            <person name="Riege K."/>
            <person name="Groth M."/>
            <person name="Westermann M."/>
            <person name="Marz M."/>
            <person name="Spaller T."/>
            <person name="Winckler T."/>
            <person name="Schaap P."/>
            <person name="Glockner G."/>
        </authorList>
    </citation>
    <scope>NUCLEOTIDE SEQUENCE [LARGE SCALE GENOMIC DNA]</scope>
    <source>
        <strain evidence="10 11">Jena</strain>
    </source>
</reference>
<keyword evidence="5" id="KW-0443">Lipid metabolism</keyword>
<feature type="transmembrane region" description="Helical" evidence="8">
    <location>
        <begin position="26"/>
        <end position="49"/>
    </location>
</feature>
<feature type="transmembrane region" description="Helical" evidence="8">
    <location>
        <begin position="409"/>
        <end position="428"/>
    </location>
</feature>
<sequence length="462" mass="51692">MDHSDTQHLVGQHHTSRYRSRKCLNIFLGVCACCILLAVLIAVLVFFLFPRKPEAYTGEAQAEGFVIDKANKAVLLNITQTMTVYNPNYVNIIIDDLSINVYHPYLGTEFYLGNAKLDHVDLAKRQNTTFGVRINIVCSDPIAYSGVLSDAVTHSGNVPLHMLGNITITYLKLSISPTIDERQNFQASESPLLSSVFASSIIRSLNGFNERSESALHLHIIGNTMHRTSLQVLNFIPNYVGKSHRQLTLLILPQVILGFWHFSSHSTSSTPIGSFGMDMVDGSIARSLNQSKSTHHLQGLTRIGSRFGAALDMLTDKMSTPGLFLAMSQMYTDFKYPMLACMMLDVISHYFQIYSTLLRGVKSHKIIDPNEPFLLRMFYGNFTFFTCTCLGHEIFTILLYVLRHTEGPYLFGYQVLLVPAVLTFPWFICKTCVHVVQLASSALAIATFDAETFNDESNGKTK</sequence>
<evidence type="ECO:0000313" key="11">
    <source>
        <dbReference type="Proteomes" id="UP000241769"/>
    </source>
</evidence>
<keyword evidence="7" id="KW-1208">Phospholipid metabolism</keyword>
<keyword evidence="3 8" id="KW-0812">Transmembrane</keyword>
<dbReference type="Gene3D" id="1.20.120.1760">
    <property type="match status" value="1"/>
</dbReference>
<dbReference type="AlphaFoldDB" id="A0A2P6N097"/>
<organism evidence="10 11">
    <name type="scientific">Planoprotostelium fungivorum</name>
    <dbReference type="NCBI Taxonomy" id="1890364"/>
    <lineage>
        <taxon>Eukaryota</taxon>
        <taxon>Amoebozoa</taxon>
        <taxon>Evosea</taxon>
        <taxon>Variosea</taxon>
        <taxon>Cavosteliida</taxon>
        <taxon>Cavosteliaceae</taxon>
        <taxon>Planoprotostelium</taxon>
    </lineage>
</organism>
<gene>
    <name evidence="10" type="ORF">PROFUN_14432</name>
</gene>
<evidence type="ECO:0000256" key="2">
    <source>
        <dbReference type="ARBA" id="ARBA00022679"/>
    </source>
</evidence>
<dbReference type="InterPro" id="IPR048509">
    <property type="entry name" value="TMEM106_C"/>
</dbReference>
<dbReference type="EMBL" id="MDYQ01000268">
    <property type="protein sequence ID" value="PRP77375.1"/>
    <property type="molecule type" value="Genomic_DNA"/>
</dbReference>
<evidence type="ECO:0000256" key="3">
    <source>
        <dbReference type="ARBA" id="ARBA00022692"/>
    </source>
</evidence>
<dbReference type="GO" id="GO:0005794">
    <property type="term" value="C:Golgi apparatus"/>
    <property type="evidence" value="ECO:0007669"/>
    <property type="project" value="TreeGrafter"/>
</dbReference>
<feature type="transmembrane region" description="Helical" evidence="8">
    <location>
        <begin position="377"/>
        <end position="402"/>
    </location>
</feature>
<dbReference type="InterPro" id="IPR043130">
    <property type="entry name" value="CDP-OH_PTrfase_TM_dom"/>
</dbReference>
<dbReference type="GO" id="GO:0006661">
    <property type="term" value="P:phosphatidylinositol biosynthetic process"/>
    <property type="evidence" value="ECO:0007669"/>
    <property type="project" value="TreeGrafter"/>
</dbReference>
<dbReference type="GO" id="GO:0003881">
    <property type="term" value="F:CDP-diacylglycerol-inositol 3-phosphatidyltransferase activity"/>
    <property type="evidence" value="ECO:0007669"/>
    <property type="project" value="TreeGrafter"/>
</dbReference>
<accession>A0A2P6N097</accession>
<evidence type="ECO:0000256" key="4">
    <source>
        <dbReference type="ARBA" id="ARBA00022989"/>
    </source>
</evidence>
<feature type="transmembrane region" description="Helical" evidence="8">
    <location>
        <begin position="336"/>
        <end position="357"/>
    </location>
</feature>
<keyword evidence="11" id="KW-1185">Reference proteome</keyword>
<dbReference type="OrthoDB" id="10251079at2759"/>
<feature type="domain" description="Transmembrane protein 106 C-terminal" evidence="9">
    <location>
        <begin position="66"/>
        <end position="172"/>
    </location>
</feature>
<proteinExistence type="predicted"/>
<name>A0A2P6N097_9EUKA</name>
<dbReference type="InParanoid" id="A0A2P6N097"/>
<dbReference type="PANTHER" id="PTHR15362">
    <property type="entry name" value="PHOSPHATIDYLINOSITOL SYNTHASE"/>
    <property type="match status" value="1"/>
</dbReference>
<dbReference type="STRING" id="1890364.A0A2P6N097"/>
<evidence type="ECO:0000256" key="5">
    <source>
        <dbReference type="ARBA" id="ARBA00023098"/>
    </source>
</evidence>
<evidence type="ECO:0000256" key="6">
    <source>
        <dbReference type="ARBA" id="ARBA00023136"/>
    </source>
</evidence>
<evidence type="ECO:0000313" key="10">
    <source>
        <dbReference type="EMBL" id="PRP77375.1"/>
    </source>
</evidence>
<evidence type="ECO:0000259" key="9">
    <source>
        <dbReference type="Pfam" id="PF07092"/>
    </source>
</evidence>
<evidence type="ECO:0000256" key="8">
    <source>
        <dbReference type="SAM" id="Phobius"/>
    </source>
</evidence>